<evidence type="ECO:0000256" key="1">
    <source>
        <dbReference type="SAM" id="MobiDB-lite"/>
    </source>
</evidence>
<feature type="compositionally biased region" description="Basic and acidic residues" evidence="1">
    <location>
        <begin position="43"/>
        <end position="59"/>
    </location>
</feature>
<feature type="compositionally biased region" description="Low complexity" evidence="1">
    <location>
        <begin position="146"/>
        <end position="158"/>
    </location>
</feature>
<feature type="compositionally biased region" description="Basic and acidic residues" evidence="1">
    <location>
        <begin position="109"/>
        <end position="142"/>
    </location>
</feature>
<evidence type="ECO:0000259" key="3">
    <source>
        <dbReference type="PROSITE" id="PS51938"/>
    </source>
</evidence>
<dbReference type="AlphaFoldDB" id="A0AAN7BYF6"/>
<feature type="domain" description="SUZ" evidence="2">
    <location>
        <begin position="62"/>
        <end position="147"/>
    </location>
</feature>
<evidence type="ECO:0008006" key="6">
    <source>
        <dbReference type="Google" id="ProtNLM"/>
    </source>
</evidence>
<reference evidence="4" key="2">
    <citation type="submission" date="2023-05" db="EMBL/GenBank/DDBJ databases">
        <authorList>
            <consortium name="Lawrence Berkeley National Laboratory"/>
            <person name="Steindorff A."/>
            <person name="Hensen N."/>
            <person name="Bonometti L."/>
            <person name="Westerberg I."/>
            <person name="Brannstrom I.O."/>
            <person name="Guillou S."/>
            <person name="Cros-Aarteil S."/>
            <person name="Calhoun S."/>
            <person name="Haridas S."/>
            <person name="Kuo A."/>
            <person name="Mondo S."/>
            <person name="Pangilinan J."/>
            <person name="Riley R."/>
            <person name="Labutti K."/>
            <person name="Andreopoulos B."/>
            <person name="Lipzen A."/>
            <person name="Chen C."/>
            <person name="Yanf M."/>
            <person name="Daum C."/>
            <person name="Ng V."/>
            <person name="Clum A."/>
            <person name="Ohm R."/>
            <person name="Martin F."/>
            <person name="Silar P."/>
            <person name="Natvig D."/>
            <person name="Lalanne C."/>
            <person name="Gautier V."/>
            <person name="Ament-Velasquez S.L."/>
            <person name="Kruys A."/>
            <person name="Hutchinson M.I."/>
            <person name="Powell A.J."/>
            <person name="Barry K."/>
            <person name="Miller A.N."/>
            <person name="Grigoriev I.V."/>
            <person name="Debuchy R."/>
            <person name="Gladieux P."/>
            <person name="Thoren M.H."/>
            <person name="Johannesson H."/>
        </authorList>
    </citation>
    <scope>NUCLEOTIDE SEQUENCE</scope>
    <source>
        <strain evidence="4">CBS 990.96</strain>
    </source>
</reference>
<protein>
    <recommendedName>
        <fullName evidence="6">SUZ domain-containing protein</fullName>
    </recommendedName>
</protein>
<reference evidence="4" key="1">
    <citation type="journal article" date="2023" name="Mol. Phylogenet. Evol.">
        <title>Genome-scale phylogeny and comparative genomics of the fungal order Sordariales.</title>
        <authorList>
            <person name="Hensen N."/>
            <person name="Bonometti L."/>
            <person name="Westerberg I."/>
            <person name="Brannstrom I.O."/>
            <person name="Guillou S."/>
            <person name="Cros-Aarteil S."/>
            <person name="Calhoun S."/>
            <person name="Haridas S."/>
            <person name="Kuo A."/>
            <person name="Mondo S."/>
            <person name="Pangilinan J."/>
            <person name="Riley R."/>
            <person name="LaButti K."/>
            <person name="Andreopoulos B."/>
            <person name="Lipzen A."/>
            <person name="Chen C."/>
            <person name="Yan M."/>
            <person name="Daum C."/>
            <person name="Ng V."/>
            <person name="Clum A."/>
            <person name="Steindorff A."/>
            <person name="Ohm R.A."/>
            <person name="Martin F."/>
            <person name="Silar P."/>
            <person name="Natvig D.O."/>
            <person name="Lalanne C."/>
            <person name="Gautier V."/>
            <person name="Ament-Velasquez S.L."/>
            <person name="Kruys A."/>
            <person name="Hutchinson M.I."/>
            <person name="Powell A.J."/>
            <person name="Barry K."/>
            <person name="Miller A.N."/>
            <person name="Grigoriev I.V."/>
            <person name="Debuchy R."/>
            <person name="Gladieux P."/>
            <person name="Hiltunen Thoren M."/>
            <person name="Johannesson H."/>
        </authorList>
    </citation>
    <scope>NUCLEOTIDE SEQUENCE</scope>
    <source>
        <strain evidence="4">CBS 990.96</strain>
    </source>
</reference>
<proteinExistence type="predicted"/>
<feature type="compositionally biased region" description="Low complexity" evidence="1">
    <location>
        <begin position="195"/>
        <end position="214"/>
    </location>
</feature>
<accession>A0AAN7BYF6</accession>
<evidence type="ECO:0000313" key="5">
    <source>
        <dbReference type="Proteomes" id="UP001301958"/>
    </source>
</evidence>
<gene>
    <name evidence="4" type="ORF">QBC38DRAFT_450942</name>
</gene>
<dbReference type="Proteomes" id="UP001301958">
    <property type="component" value="Unassembled WGS sequence"/>
</dbReference>
<dbReference type="PROSITE" id="PS51673">
    <property type="entry name" value="SUZ"/>
    <property type="match status" value="1"/>
</dbReference>
<evidence type="ECO:0000313" key="4">
    <source>
        <dbReference type="EMBL" id="KAK4231701.1"/>
    </source>
</evidence>
<dbReference type="Pfam" id="PF12752">
    <property type="entry name" value="SUZ"/>
    <property type="match status" value="1"/>
</dbReference>
<dbReference type="EMBL" id="MU865291">
    <property type="protein sequence ID" value="KAK4231701.1"/>
    <property type="molecule type" value="Genomic_DNA"/>
</dbReference>
<keyword evidence="5" id="KW-1185">Reference proteome</keyword>
<dbReference type="InterPro" id="IPR024642">
    <property type="entry name" value="SUZ-C"/>
</dbReference>
<name>A0AAN7BYF6_9PEZI</name>
<feature type="compositionally biased region" description="Gly residues" evidence="1">
    <location>
        <begin position="181"/>
        <end position="194"/>
    </location>
</feature>
<dbReference type="InterPro" id="IPR024771">
    <property type="entry name" value="SUZ"/>
</dbReference>
<sequence length="301" mass="32994">MPNPKSKIPDAWDDDDWETQADKLALEESTQPKEPAPEPPLSKQEREARHREEMRKIWESAEAPPEPPSFFLPTTSNVPLALTTPMKPAVKLLSRKPAGQNDDADEESEVNKKIETLEEIKERQERELAEKKQKYLEARARIFAESSNDPSSGQSSPGTVTPPQQMSEGGRQNSRGRGGRGRGNGRGGGGGRGDYNGNSNNGRQQQHGNRRQQQPAESPQTEQPTRQLYDPNYSPKGGANTPRRSGGASPQVISRSHTPHREEDQQPLQPFRSPRGPDGSGRGGFGFARRGGGANGPNQNG</sequence>
<feature type="region of interest" description="Disordered" evidence="1">
    <location>
        <begin position="1"/>
        <end position="301"/>
    </location>
</feature>
<evidence type="ECO:0000259" key="2">
    <source>
        <dbReference type="PROSITE" id="PS51673"/>
    </source>
</evidence>
<dbReference type="PROSITE" id="PS51938">
    <property type="entry name" value="SUZ_C"/>
    <property type="match status" value="1"/>
</dbReference>
<feature type="domain" description="SUZ-C" evidence="3">
    <location>
        <begin position="235"/>
        <end position="289"/>
    </location>
</feature>
<feature type="compositionally biased region" description="Gly residues" evidence="1">
    <location>
        <begin position="278"/>
        <end position="295"/>
    </location>
</feature>
<feature type="compositionally biased region" description="Polar residues" evidence="1">
    <location>
        <begin position="215"/>
        <end position="226"/>
    </location>
</feature>
<organism evidence="4 5">
    <name type="scientific">Podospora fimiseda</name>
    <dbReference type="NCBI Taxonomy" id="252190"/>
    <lineage>
        <taxon>Eukaryota</taxon>
        <taxon>Fungi</taxon>
        <taxon>Dikarya</taxon>
        <taxon>Ascomycota</taxon>
        <taxon>Pezizomycotina</taxon>
        <taxon>Sordariomycetes</taxon>
        <taxon>Sordariomycetidae</taxon>
        <taxon>Sordariales</taxon>
        <taxon>Podosporaceae</taxon>
        <taxon>Podospora</taxon>
    </lineage>
</organism>
<comment type="caution">
    <text evidence="4">The sequence shown here is derived from an EMBL/GenBank/DDBJ whole genome shotgun (WGS) entry which is preliminary data.</text>
</comment>